<dbReference type="AlphaFoldDB" id="F0Q1V7"/>
<evidence type="ECO:0000313" key="11">
    <source>
        <dbReference type="Proteomes" id="UP000002482"/>
    </source>
</evidence>
<protein>
    <submittedName>
        <fullName evidence="10">Peptidase M14 carboxypeptidase A</fullName>
    </submittedName>
</protein>
<dbReference type="PANTHER" id="PTHR11705:SF143">
    <property type="entry name" value="SLL0236 PROTEIN"/>
    <property type="match status" value="1"/>
</dbReference>
<dbReference type="GeneID" id="34239346"/>
<dbReference type="GO" id="GO:0005615">
    <property type="term" value="C:extracellular space"/>
    <property type="evidence" value="ECO:0007669"/>
    <property type="project" value="TreeGrafter"/>
</dbReference>
<keyword evidence="3" id="KW-0645">Protease</keyword>
<evidence type="ECO:0000256" key="6">
    <source>
        <dbReference type="ARBA" id="ARBA00023049"/>
    </source>
</evidence>
<feature type="domain" description="Peptidase M14" evidence="9">
    <location>
        <begin position="150"/>
        <end position="427"/>
    </location>
</feature>
<dbReference type="EMBL" id="CP002521">
    <property type="protein sequence ID" value="ADX44088.1"/>
    <property type="molecule type" value="Genomic_DNA"/>
</dbReference>
<keyword evidence="11" id="KW-1185">Reference proteome</keyword>
<dbReference type="SUPFAM" id="SSF53187">
    <property type="entry name" value="Zn-dependent exopeptidases"/>
    <property type="match status" value="1"/>
</dbReference>
<evidence type="ECO:0000313" key="10">
    <source>
        <dbReference type="EMBL" id="ADX44088.1"/>
    </source>
</evidence>
<dbReference type="Pfam" id="PF00246">
    <property type="entry name" value="Peptidase_M14"/>
    <property type="match status" value="1"/>
</dbReference>
<evidence type="ECO:0000256" key="5">
    <source>
        <dbReference type="ARBA" id="ARBA00022833"/>
    </source>
</evidence>
<dbReference type="GO" id="GO:0004181">
    <property type="term" value="F:metallocarboxypeptidase activity"/>
    <property type="evidence" value="ECO:0007669"/>
    <property type="project" value="InterPro"/>
</dbReference>
<dbReference type="InterPro" id="IPR000834">
    <property type="entry name" value="Peptidase_M14"/>
</dbReference>
<dbReference type="HOGENOM" id="CLU_641954_0_0_4"/>
<dbReference type="Proteomes" id="UP000002482">
    <property type="component" value="Chromosome"/>
</dbReference>
<accession>F0Q1V7</accession>
<evidence type="ECO:0000256" key="8">
    <source>
        <dbReference type="SAM" id="MobiDB-lite"/>
    </source>
</evidence>
<dbReference type="PANTHER" id="PTHR11705">
    <property type="entry name" value="PROTEASE FAMILY M14 CARBOXYPEPTIDASE A,B"/>
    <property type="match status" value="1"/>
</dbReference>
<dbReference type="RefSeq" id="WP_013592675.1">
    <property type="nucleotide sequence ID" value="NC_015138.1"/>
</dbReference>
<comment type="caution">
    <text evidence="7">Lacks conserved residue(s) required for the propagation of feature annotation.</text>
</comment>
<keyword evidence="6" id="KW-0482">Metalloprotease</keyword>
<evidence type="ECO:0000256" key="1">
    <source>
        <dbReference type="ARBA" id="ARBA00001947"/>
    </source>
</evidence>
<feature type="compositionally biased region" description="Low complexity" evidence="8">
    <location>
        <begin position="101"/>
        <end position="124"/>
    </location>
</feature>
<comment type="cofactor">
    <cofactor evidence="1">
        <name>Zn(2+)</name>
        <dbReference type="ChEBI" id="CHEBI:29105"/>
    </cofactor>
</comment>
<proteinExistence type="inferred from homology"/>
<feature type="region of interest" description="Disordered" evidence="8">
    <location>
        <begin position="100"/>
        <end position="124"/>
    </location>
</feature>
<dbReference type="GO" id="GO:0008270">
    <property type="term" value="F:zinc ion binding"/>
    <property type="evidence" value="ECO:0007669"/>
    <property type="project" value="InterPro"/>
</dbReference>
<evidence type="ECO:0000256" key="7">
    <source>
        <dbReference type="PROSITE-ProRule" id="PRU01379"/>
    </source>
</evidence>
<sequence>MAARTNGTSGVPAVPRPPGPLSPWLLPPAAALALALFGASVWDSRAFQSGGQAGAGTASDAVVALGRGHLGTGERSEGYHSVVVLGAPAERSGDTAAFPVAPRASGASSAALPRRGAASAAGRSDGAAASASRAMAPRALAPAQVPVPLPPPGAAESVAACKLLLPRLPTVDRPLCESTRLSESGAHSRKGLPIYWRDVPPVPAAGGAAGPEPLRVLVLGAIHGDEPTSASLAMRWIAFAAQPQPALRQRVHWRFIPALNPDGMLARPATRVNARGVDLNRNFPTPNWERDAPVYWEKRTRRDPRRWPGPEPLSEPESRFLHEQMEGFRPDLVVSIHAPYGVLDYDGPLPPPSRLGRLRLDQLGIFPGSLGHYGSVRQGMPVVTIELQHELRMPEDSQVRQMWVDLLRWMDTHLAATDTPAAGTPAR</sequence>
<evidence type="ECO:0000256" key="3">
    <source>
        <dbReference type="ARBA" id="ARBA00022670"/>
    </source>
</evidence>
<evidence type="ECO:0000256" key="4">
    <source>
        <dbReference type="ARBA" id="ARBA00022801"/>
    </source>
</evidence>
<keyword evidence="5" id="KW-0862">Zinc</keyword>
<name>F0Q1V7_PARA1</name>
<reference evidence="10" key="1">
    <citation type="submission" date="2011-02" db="EMBL/GenBank/DDBJ databases">
        <title>Complete sequence of Acidovorax avenae subsp. avenae ATCC 19860.</title>
        <authorList>
            <consortium name="US DOE Joint Genome Institute"/>
            <person name="Lucas S."/>
            <person name="Copeland A."/>
            <person name="Lapidus A."/>
            <person name="Cheng J.-F."/>
            <person name="Goodwin L."/>
            <person name="Pitluck S."/>
            <person name="Chertkov O."/>
            <person name="Held B."/>
            <person name="Detter J.C."/>
            <person name="Han C."/>
            <person name="Tapia R."/>
            <person name="Land M."/>
            <person name="Hauser L."/>
            <person name="Kyrpides N."/>
            <person name="Ivanova N."/>
            <person name="Ovchinnikova G."/>
            <person name="Pagani I."/>
            <person name="Gordon S."/>
            <person name="Woyke T."/>
        </authorList>
    </citation>
    <scope>NUCLEOTIDE SEQUENCE</scope>
    <source>
        <strain evidence="10">ATCC 19860</strain>
    </source>
</reference>
<dbReference type="GO" id="GO:0006508">
    <property type="term" value="P:proteolysis"/>
    <property type="evidence" value="ECO:0007669"/>
    <property type="project" value="UniProtKB-KW"/>
</dbReference>
<keyword evidence="4" id="KW-0378">Hydrolase</keyword>
<dbReference type="PROSITE" id="PS52035">
    <property type="entry name" value="PEPTIDASE_M14"/>
    <property type="match status" value="1"/>
</dbReference>
<comment type="similarity">
    <text evidence="2 7">Belongs to the peptidase M14 family.</text>
</comment>
<keyword evidence="10" id="KW-0121">Carboxypeptidase</keyword>
<evidence type="ECO:0000256" key="2">
    <source>
        <dbReference type="ARBA" id="ARBA00005988"/>
    </source>
</evidence>
<organism evidence="10 11">
    <name type="scientific">Paracidovorax avenae (strain ATCC 19860 / DSM 7227 / CCUG 15838 / JCM 20985 / LMG 2117 / NCPPB 1011)</name>
    <name type="common">Acidovorax avenae</name>
    <dbReference type="NCBI Taxonomy" id="643561"/>
    <lineage>
        <taxon>Bacteria</taxon>
        <taxon>Pseudomonadati</taxon>
        <taxon>Pseudomonadota</taxon>
        <taxon>Betaproteobacteria</taxon>
        <taxon>Burkholderiales</taxon>
        <taxon>Comamonadaceae</taxon>
        <taxon>Paracidovorax</taxon>
    </lineage>
</organism>
<evidence type="ECO:0000259" key="9">
    <source>
        <dbReference type="PROSITE" id="PS52035"/>
    </source>
</evidence>
<gene>
    <name evidence="10" type="ordered locus">Acav_0162</name>
</gene>
<dbReference type="OrthoDB" id="9779324at2"/>
<dbReference type="Gene3D" id="3.40.630.10">
    <property type="entry name" value="Zn peptidases"/>
    <property type="match status" value="1"/>
</dbReference>
<dbReference type="SMART" id="SM00631">
    <property type="entry name" value="Zn_pept"/>
    <property type="match status" value="1"/>
</dbReference>
<dbReference type="KEGG" id="aaa:Acav_0162"/>